<dbReference type="OrthoDB" id="1057022at2759"/>
<dbReference type="Pfam" id="PF08268">
    <property type="entry name" value="FBA_3"/>
    <property type="match status" value="1"/>
</dbReference>
<dbReference type="Proteomes" id="UP000489600">
    <property type="component" value="Unassembled WGS sequence"/>
</dbReference>
<protein>
    <recommendedName>
        <fullName evidence="1">F-box associated beta-propeller type 3 domain-containing protein</fullName>
    </recommendedName>
</protein>
<organism evidence="2 3">
    <name type="scientific">Arabis nemorensis</name>
    <dbReference type="NCBI Taxonomy" id="586526"/>
    <lineage>
        <taxon>Eukaryota</taxon>
        <taxon>Viridiplantae</taxon>
        <taxon>Streptophyta</taxon>
        <taxon>Embryophyta</taxon>
        <taxon>Tracheophyta</taxon>
        <taxon>Spermatophyta</taxon>
        <taxon>Magnoliopsida</taxon>
        <taxon>eudicotyledons</taxon>
        <taxon>Gunneridae</taxon>
        <taxon>Pentapetalae</taxon>
        <taxon>rosids</taxon>
        <taxon>malvids</taxon>
        <taxon>Brassicales</taxon>
        <taxon>Brassicaceae</taxon>
        <taxon>Arabideae</taxon>
        <taxon>Arabis</taxon>
    </lineage>
</organism>
<reference evidence="2" key="1">
    <citation type="submission" date="2019-07" db="EMBL/GenBank/DDBJ databases">
        <authorList>
            <person name="Dittberner H."/>
        </authorList>
    </citation>
    <scope>NUCLEOTIDE SEQUENCE [LARGE SCALE GENOMIC DNA]</scope>
</reference>
<feature type="domain" description="F-box associated beta-propeller type 3" evidence="1">
    <location>
        <begin position="13"/>
        <end position="98"/>
    </location>
</feature>
<name>A0A565BBI1_9BRAS</name>
<comment type="caution">
    <text evidence="2">The sequence shown here is derived from an EMBL/GenBank/DDBJ whole genome shotgun (WGS) entry which is preliminary data.</text>
</comment>
<evidence type="ECO:0000313" key="2">
    <source>
        <dbReference type="EMBL" id="VVA98972.1"/>
    </source>
</evidence>
<dbReference type="InterPro" id="IPR013187">
    <property type="entry name" value="F-box-assoc_dom_typ3"/>
</dbReference>
<proteinExistence type="predicted"/>
<evidence type="ECO:0000259" key="1">
    <source>
        <dbReference type="Pfam" id="PF08268"/>
    </source>
</evidence>
<accession>A0A565BBI1</accession>
<sequence length="102" mass="11765">MELYSLKPKNFKLVNLRTIDLSERSDEGNMHMISSFNGLICCKNWVYENELWDLKIWICNPCTGETLLLPQGRPSFGFVPIVGVAYGSDISDYKVLRWKETS</sequence>
<keyword evidence="3" id="KW-1185">Reference proteome</keyword>
<gene>
    <name evidence="2" type="ORF">ANE_LOCUS9417</name>
</gene>
<dbReference type="EMBL" id="CABITT030000003">
    <property type="protein sequence ID" value="VVA98972.1"/>
    <property type="molecule type" value="Genomic_DNA"/>
</dbReference>
<dbReference type="AlphaFoldDB" id="A0A565BBI1"/>
<evidence type="ECO:0000313" key="3">
    <source>
        <dbReference type="Proteomes" id="UP000489600"/>
    </source>
</evidence>